<comment type="similarity">
    <text evidence="9 11">Belongs to the TonB-dependent receptor family.</text>
</comment>
<dbReference type="Pfam" id="PF00593">
    <property type="entry name" value="TonB_dep_Rec_b-barrel"/>
    <property type="match status" value="1"/>
</dbReference>
<keyword evidence="4 9" id="KW-0812">Transmembrane</keyword>
<dbReference type="PANTHER" id="PTHR40980">
    <property type="entry name" value="PLUG DOMAIN-CONTAINING PROTEIN"/>
    <property type="match status" value="1"/>
</dbReference>
<evidence type="ECO:0000256" key="1">
    <source>
        <dbReference type="ARBA" id="ARBA00004571"/>
    </source>
</evidence>
<feature type="signal peptide" evidence="12">
    <location>
        <begin position="1"/>
        <end position="31"/>
    </location>
</feature>
<evidence type="ECO:0000256" key="2">
    <source>
        <dbReference type="ARBA" id="ARBA00022448"/>
    </source>
</evidence>
<keyword evidence="2 9" id="KW-0813">Transport</keyword>
<dbReference type="SUPFAM" id="SSF56935">
    <property type="entry name" value="Porins"/>
    <property type="match status" value="1"/>
</dbReference>
<dbReference type="CDD" id="cd01347">
    <property type="entry name" value="ligand_gated_channel"/>
    <property type="match status" value="1"/>
</dbReference>
<name>A0ABY4ZN77_9CAUL</name>
<evidence type="ECO:0000313" key="15">
    <source>
        <dbReference type="EMBL" id="USQ94145.1"/>
    </source>
</evidence>
<evidence type="ECO:0000256" key="8">
    <source>
        <dbReference type="ARBA" id="ARBA00023237"/>
    </source>
</evidence>
<evidence type="ECO:0000259" key="14">
    <source>
        <dbReference type="Pfam" id="PF07715"/>
    </source>
</evidence>
<dbReference type="Gene3D" id="2.170.130.10">
    <property type="entry name" value="TonB-dependent receptor, plug domain"/>
    <property type="match status" value="1"/>
</dbReference>
<dbReference type="PROSITE" id="PS52016">
    <property type="entry name" value="TONB_DEPENDENT_REC_3"/>
    <property type="match status" value="1"/>
</dbReference>
<evidence type="ECO:0000256" key="4">
    <source>
        <dbReference type="ARBA" id="ARBA00022692"/>
    </source>
</evidence>
<evidence type="ECO:0000256" key="7">
    <source>
        <dbReference type="ARBA" id="ARBA00023136"/>
    </source>
</evidence>
<dbReference type="InterPro" id="IPR012910">
    <property type="entry name" value="Plug_dom"/>
</dbReference>
<keyword evidence="8 9" id="KW-0998">Cell outer membrane</keyword>
<evidence type="ECO:0000256" key="12">
    <source>
        <dbReference type="SAM" id="SignalP"/>
    </source>
</evidence>
<keyword evidence="5 12" id="KW-0732">Signal</keyword>
<protein>
    <submittedName>
        <fullName evidence="15">TonB-dependent receptor</fullName>
    </submittedName>
</protein>
<feature type="chain" id="PRO_5047390351" evidence="12">
    <location>
        <begin position="32"/>
        <end position="983"/>
    </location>
</feature>
<evidence type="ECO:0000313" key="16">
    <source>
        <dbReference type="Proteomes" id="UP001057520"/>
    </source>
</evidence>
<evidence type="ECO:0000256" key="9">
    <source>
        <dbReference type="PROSITE-ProRule" id="PRU01360"/>
    </source>
</evidence>
<reference evidence="15 16" key="1">
    <citation type="submission" date="2022-04" db="EMBL/GenBank/DDBJ databases">
        <title>Genome sequence of soybean root-associated Caulobacter segnis RL271.</title>
        <authorList>
            <person name="Longley R."/>
            <person name="Bonito G."/>
            <person name="Trigodet F."/>
            <person name="Crosson S."/>
            <person name="Fiebig A."/>
        </authorList>
    </citation>
    <scope>NUCLEOTIDE SEQUENCE [LARGE SCALE GENOMIC DNA]</scope>
    <source>
        <strain evidence="15 16">RL271</strain>
    </source>
</reference>
<sequence>MASSEDFRLRARLLCGAAASISIMSAGAASAQQAAPPASDDTVEAVVVTGFRNSLAQALNVKRSSAAAVDAIYAEDMAKFPDLNLSESIQRIPGVAISRDAGEGRQISVRGLGAQFTRVRINGMEALTTSGGTDASGGTNRSRSFDFNVFASDLFNRITVQKTASAETEEGSLGATVDLNTAHPFDKRGFNFAVSGKMGYNDQAEKASPRVAALISNTWRDDTIGALFSVAYSKRDLLDEGTSTVRWQTGTATSPGFRSVKGVTCATNAAACAEANGAVHPRIPRFDWYRNKQDRLGMTGSLQWQPDDKTTVSFDALYAQFKGQRNEDFLETFTPQTAGACTASSPASCGINQVDVIDYTIATPRSNFPVMTKATLNNVDLKTEQRFDKLKTEFRQFTLTGEHELTDKLKVKGVLGFSKSTFSNPVQNTVQWDQYNVQGYSWDYSGGDAYPVIKYGTGDTTNADAWTLAEIRMVQGFVDNSYKTAQFDVAYDFNDNLKVKGGLSYKAYGTDSTAFARSNGTTANINPISSAELRAIPRSSYAQTIDFSSLSLPAGNVTSWITPDLQKAIATLHMDDVNYGKMVTTTPGTVWTSPFGNSCFTAGCGIYNLGREPSLGSNYSIDEWDTTGYVQGDFKFDVGGVPVRGDLGVRYVQTRQKALGYGVVPSTVSGVNYQTISATTASRSYTDVLPAMNVVVEPTEDLLLRFGAAKVMSRPNLGSLTPGVNISTGSNKTVTSGNPFLDPYRAKTADAAIEWYFQPGALLSFAYFYKDISTFVQSYTSPLSTFDKNPFGLPDSAAVAACGSTPGCSPSLPVWQFSTSVNTPGGPLKGFEINYQQPFTFLPAPFDKFGFLGNYTHVTSNVTYLSSTGVVAAVGPLTNLSKNSYNATLYFENKKISSRVSAAYRSKYLTQIPGRNGSDVEGTKATLNFDASLTYTLNKNLAFTFEAVNLTNEVQDQYYDSSQLVSFYHETGREFFAGFRYTF</sequence>
<feature type="domain" description="TonB-dependent receptor-like beta-barrel" evidence="13">
    <location>
        <begin position="431"/>
        <end position="950"/>
    </location>
</feature>
<dbReference type="NCBIfam" id="TIGR01782">
    <property type="entry name" value="TonB-Xanth-Caul"/>
    <property type="match status" value="1"/>
</dbReference>
<dbReference type="InterPro" id="IPR039426">
    <property type="entry name" value="TonB-dep_rcpt-like"/>
</dbReference>
<evidence type="ECO:0000256" key="5">
    <source>
        <dbReference type="ARBA" id="ARBA00022729"/>
    </source>
</evidence>
<feature type="short sequence motif" description="TonB C-terminal box" evidence="10">
    <location>
        <begin position="966"/>
        <end position="983"/>
    </location>
</feature>
<dbReference type="Gene3D" id="2.40.170.20">
    <property type="entry name" value="TonB-dependent receptor, beta-barrel domain"/>
    <property type="match status" value="2"/>
</dbReference>
<gene>
    <name evidence="15" type="ORF">MZV50_16205</name>
</gene>
<dbReference type="PANTHER" id="PTHR40980:SF3">
    <property type="entry name" value="TONB-DEPENDENT RECEPTOR-LIKE BETA-BARREL DOMAIN-CONTAINING PROTEIN"/>
    <property type="match status" value="1"/>
</dbReference>
<evidence type="ECO:0000256" key="10">
    <source>
        <dbReference type="PROSITE-ProRule" id="PRU10144"/>
    </source>
</evidence>
<dbReference type="PROSITE" id="PS01156">
    <property type="entry name" value="TONB_DEPENDENT_REC_2"/>
    <property type="match status" value="1"/>
</dbReference>
<proteinExistence type="inferred from homology"/>
<comment type="subcellular location">
    <subcellularLocation>
        <location evidence="1 9">Cell outer membrane</location>
        <topology evidence="1 9">Multi-pass membrane protein</topology>
    </subcellularLocation>
</comment>
<dbReference type="InterPro" id="IPR010917">
    <property type="entry name" value="TonB_rcpt_CS"/>
</dbReference>
<dbReference type="InterPro" id="IPR010104">
    <property type="entry name" value="TonB_rcpt_bac"/>
</dbReference>
<dbReference type="InterPro" id="IPR000531">
    <property type="entry name" value="Beta-barrel_TonB"/>
</dbReference>
<dbReference type="Pfam" id="PF07715">
    <property type="entry name" value="Plug"/>
    <property type="match status" value="1"/>
</dbReference>
<keyword evidence="6 11" id="KW-0798">TonB box</keyword>
<keyword evidence="3 9" id="KW-1134">Transmembrane beta strand</keyword>
<evidence type="ECO:0000256" key="3">
    <source>
        <dbReference type="ARBA" id="ARBA00022452"/>
    </source>
</evidence>
<evidence type="ECO:0000256" key="6">
    <source>
        <dbReference type="ARBA" id="ARBA00023077"/>
    </source>
</evidence>
<accession>A0ABY4ZN77</accession>
<keyword evidence="16" id="KW-1185">Reference proteome</keyword>
<organism evidence="15 16">
    <name type="scientific">Caulobacter segnis</name>
    <dbReference type="NCBI Taxonomy" id="88688"/>
    <lineage>
        <taxon>Bacteria</taxon>
        <taxon>Pseudomonadati</taxon>
        <taxon>Pseudomonadota</taxon>
        <taxon>Alphaproteobacteria</taxon>
        <taxon>Caulobacterales</taxon>
        <taxon>Caulobacteraceae</taxon>
        <taxon>Caulobacter</taxon>
    </lineage>
</organism>
<keyword evidence="7 9" id="KW-0472">Membrane</keyword>
<evidence type="ECO:0000259" key="13">
    <source>
        <dbReference type="Pfam" id="PF00593"/>
    </source>
</evidence>
<dbReference type="EMBL" id="CP096040">
    <property type="protein sequence ID" value="USQ94145.1"/>
    <property type="molecule type" value="Genomic_DNA"/>
</dbReference>
<dbReference type="Proteomes" id="UP001057520">
    <property type="component" value="Chromosome"/>
</dbReference>
<dbReference type="InterPro" id="IPR036942">
    <property type="entry name" value="Beta-barrel_TonB_sf"/>
</dbReference>
<keyword evidence="15" id="KW-0675">Receptor</keyword>
<dbReference type="InterPro" id="IPR037066">
    <property type="entry name" value="Plug_dom_sf"/>
</dbReference>
<evidence type="ECO:0000256" key="11">
    <source>
        <dbReference type="RuleBase" id="RU003357"/>
    </source>
</evidence>
<feature type="domain" description="TonB-dependent receptor plug" evidence="14">
    <location>
        <begin position="62"/>
        <end position="175"/>
    </location>
</feature>